<evidence type="ECO:0000259" key="7">
    <source>
        <dbReference type="PROSITE" id="PS51462"/>
    </source>
</evidence>
<feature type="domain" description="Nudix hydrolase" evidence="7">
    <location>
        <begin position="23"/>
        <end position="164"/>
    </location>
</feature>
<dbReference type="PANTHER" id="PTHR12992:SF11">
    <property type="entry name" value="MITOCHONDRIAL COENZYME A DIPHOSPHATASE NUDT8"/>
    <property type="match status" value="1"/>
</dbReference>
<dbReference type="Gene3D" id="3.90.79.10">
    <property type="entry name" value="Nucleoside Triphosphate Pyrophosphohydrolase"/>
    <property type="match status" value="1"/>
</dbReference>
<dbReference type="CDD" id="cd03426">
    <property type="entry name" value="NUDIX_CoAse_Nudt7"/>
    <property type="match status" value="1"/>
</dbReference>
<protein>
    <recommendedName>
        <fullName evidence="7">Nudix hydrolase domain-containing protein</fullName>
    </recommendedName>
</protein>
<dbReference type="PROSITE" id="PS51462">
    <property type="entry name" value="NUDIX"/>
    <property type="match status" value="1"/>
</dbReference>
<dbReference type="GO" id="GO:0010945">
    <property type="term" value="F:coenzyme A diphosphatase activity"/>
    <property type="evidence" value="ECO:0007669"/>
    <property type="project" value="InterPro"/>
</dbReference>
<keyword evidence="4" id="KW-0378">Hydrolase</keyword>
<dbReference type="Proteomes" id="UP000179076">
    <property type="component" value="Unassembled WGS sequence"/>
</dbReference>
<keyword evidence="5" id="KW-0460">Magnesium</keyword>
<evidence type="ECO:0000256" key="5">
    <source>
        <dbReference type="ARBA" id="ARBA00022842"/>
    </source>
</evidence>
<evidence type="ECO:0000256" key="2">
    <source>
        <dbReference type="ARBA" id="ARBA00001946"/>
    </source>
</evidence>
<gene>
    <name evidence="8" type="ORF">A2W18_00630</name>
</gene>
<keyword evidence="6" id="KW-0464">Manganese</keyword>
<accession>A0A1F6V4U6</accession>
<comment type="caution">
    <text evidence="8">The sequence shown here is derived from an EMBL/GenBank/DDBJ whole genome shotgun (WGS) entry which is preliminary data.</text>
</comment>
<dbReference type="InterPro" id="IPR015797">
    <property type="entry name" value="NUDIX_hydrolase-like_dom_sf"/>
</dbReference>
<evidence type="ECO:0000256" key="3">
    <source>
        <dbReference type="ARBA" id="ARBA00022723"/>
    </source>
</evidence>
<reference evidence="8 9" key="1">
    <citation type="journal article" date="2016" name="Nat. Commun.">
        <title>Thousands of microbial genomes shed light on interconnected biogeochemical processes in an aquifer system.</title>
        <authorList>
            <person name="Anantharaman K."/>
            <person name="Brown C.T."/>
            <person name="Hug L.A."/>
            <person name="Sharon I."/>
            <person name="Castelle C.J."/>
            <person name="Probst A.J."/>
            <person name="Thomas B.C."/>
            <person name="Singh A."/>
            <person name="Wilkins M.J."/>
            <person name="Karaoz U."/>
            <person name="Brodie E.L."/>
            <person name="Williams K.H."/>
            <person name="Hubbard S.S."/>
            <person name="Banfield J.F."/>
        </authorList>
    </citation>
    <scope>NUCLEOTIDE SEQUENCE [LARGE SCALE GENOMIC DNA]</scope>
</reference>
<comment type="cofactor">
    <cofactor evidence="2">
        <name>Mg(2+)</name>
        <dbReference type="ChEBI" id="CHEBI:18420"/>
    </cofactor>
</comment>
<evidence type="ECO:0000256" key="6">
    <source>
        <dbReference type="ARBA" id="ARBA00023211"/>
    </source>
</evidence>
<dbReference type="NCBIfam" id="NF007980">
    <property type="entry name" value="PRK10707.1"/>
    <property type="match status" value="1"/>
</dbReference>
<dbReference type="InterPro" id="IPR045121">
    <property type="entry name" value="CoAse"/>
</dbReference>
<comment type="cofactor">
    <cofactor evidence="1">
        <name>Mn(2+)</name>
        <dbReference type="ChEBI" id="CHEBI:29035"/>
    </cofactor>
</comment>
<dbReference type="AlphaFoldDB" id="A0A1F6V4U6"/>
<evidence type="ECO:0000256" key="4">
    <source>
        <dbReference type="ARBA" id="ARBA00022801"/>
    </source>
</evidence>
<name>A0A1F6V4U6_9PROT</name>
<evidence type="ECO:0000256" key="1">
    <source>
        <dbReference type="ARBA" id="ARBA00001936"/>
    </source>
</evidence>
<dbReference type="PANTHER" id="PTHR12992">
    <property type="entry name" value="NUDIX HYDROLASE"/>
    <property type="match status" value="1"/>
</dbReference>
<evidence type="ECO:0000313" key="9">
    <source>
        <dbReference type="Proteomes" id="UP000179076"/>
    </source>
</evidence>
<dbReference type="InterPro" id="IPR000086">
    <property type="entry name" value="NUDIX_hydrolase_dom"/>
</dbReference>
<dbReference type="GO" id="GO:0046872">
    <property type="term" value="F:metal ion binding"/>
    <property type="evidence" value="ECO:0007669"/>
    <property type="project" value="UniProtKB-KW"/>
</dbReference>
<dbReference type="EMBL" id="MFSP01000120">
    <property type="protein sequence ID" value="OGI64791.1"/>
    <property type="molecule type" value="Genomic_DNA"/>
</dbReference>
<organism evidence="8 9">
    <name type="scientific">Candidatus Muproteobacteria bacterium RBG_16_60_9</name>
    <dbReference type="NCBI Taxonomy" id="1817755"/>
    <lineage>
        <taxon>Bacteria</taxon>
        <taxon>Pseudomonadati</taxon>
        <taxon>Pseudomonadota</taxon>
        <taxon>Candidatus Muproteobacteria</taxon>
    </lineage>
</organism>
<sequence length="189" mass="20631">MRTLITERMSQPPIAKPAATADLRAAAVLIPLLDRPTGMSLLLLQRTQHLTHHAGQVSLPGGGIETADAGALGAALRETEEEIGIPRSSIEVVGELESIVTGTGFHITPFVGFVPTDAALTLDRYEVERTFEVPLETVLRVRNYEQRTRRVKDRDVSYYVLDYGGNVIWGATAQILVNFGRHLGIDAES</sequence>
<dbReference type="Pfam" id="PF00293">
    <property type="entry name" value="NUDIX"/>
    <property type="match status" value="1"/>
</dbReference>
<proteinExistence type="predicted"/>
<evidence type="ECO:0000313" key="8">
    <source>
        <dbReference type="EMBL" id="OGI64791.1"/>
    </source>
</evidence>
<dbReference type="SUPFAM" id="SSF55811">
    <property type="entry name" value="Nudix"/>
    <property type="match status" value="1"/>
</dbReference>
<keyword evidence="3" id="KW-0479">Metal-binding</keyword>